<dbReference type="InterPro" id="IPR011761">
    <property type="entry name" value="ATP-grasp"/>
</dbReference>
<evidence type="ECO:0000313" key="7">
    <source>
        <dbReference type="Proteomes" id="UP001416858"/>
    </source>
</evidence>
<keyword evidence="7" id="KW-1185">Reference proteome</keyword>
<dbReference type="Gene3D" id="3.40.50.20">
    <property type="match status" value="1"/>
</dbReference>
<gene>
    <name evidence="6" type="primary">purT</name>
    <name evidence="6" type="ORF">Rcae01_05950</name>
</gene>
<evidence type="ECO:0000256" key="1">
    <source>
        <dbReference type="ARBA" id="ARBA00022598"/>
    </source>
</evidence>
<dbReference type="InterPro" id="IPR040570">
    <property type="entry name" value="LAL_C2"/>
</dbReference>
<evidence type="ECO:0000256" key="2">
    <source>
        <dbReference type="ARBA" id="ARBA00022741"/>
    </source>
</evidence>
<reference evidence="6 7" key="1">
    <citation type="submission" date="2024-02" db="EMBL/GenBank/DDBJ databases">
        <title>Rhodopirellula caenicola NBRC 110016.</title>
        <authorList>
            <person name="Ichikawa N."/>
            <person name="Katano-Makiyama Y."/>
            <person name="Hidaka K."/>
        </authorList>
    </citation>
    <scope>NUCLEOTIDE SEQUENCE [LARGE SCALE GENOMIC DNA]</scope>
    <source>
        <strain evidence="6 7">NBRC 110016</strain>
    </source>
</reference>
<dbReference type="InterPro" id="IPR013815">
    <property type="entry name" value="ATP_grasp_subdomain_1"/>
</dbReference>
<evidence type="ECO:0000259" key="5">
    <source>
        <dbReference type="PROSITE" id="PS50975"/>
    </source>
</evidence>
<evidence type="ECO:0000313" key="6">
    <source>
        <dbReference type="EMBL" id="GAA5510442.1"/>
    </source>
</evidence>
<dbReference type="SUPFAM" id="SSF56059">
    <property type="entry name" value="Glutathione synthetase ATP-binding domain-like"/>
    <property type="match status" value="1"/>
</dbReference>
<evidence type="ECO:0000256" key="3">
    <source>
        <dbReference type="ARBA" id="ARBA00022840"/>
    </source>
</evidence>
<dbReference type="Pfam" id="PF13535">
    <property type="entry name" value="ATP-grasp_4"/>
    <property type="match status" value="1"/>
</dbReference>
<feature type="domain" description="ATP-grasp" evidence="5">
    <location>
        <begin position="111"/>
        <end position="306"/>
    </location>
</feature>
<dbReference type="PANTHER" id="PTHR43585">
    <property type="entry name" value="FUMIPYRROLE BIOSYNTHESIS PROTEIN C"/>
    <property type="match status" value="1"/>
</dbReference>
<dbReference type="Gene3D" id="3.30.470.20">
    <property type="entry name" value="ATP-grasp fold, B domain"/>
    <property type="match status" value="1"/>
</dbReference>
<dbReference type="RefSeq" id="WP_345688358.1">
    <property type="nucleotide sequence ID" value="NZ_BAABRO010000023.1"/>
</dbReference>
<name>A0ABP9W2R3_9BACT</name>
<keyword evidence="2 4" id="KW-0547">Nucleotide-binding</keyword>
<proteinExistence type="predicted"/>
<dbReference type="Pfam" id="PF18603">
    <property type="entry name" value="LAL_C2"/>
    <property type="match status" value="1"/>
</dbReference>
<sequence length="400" mass="43106">MHKSNKKLMVIGASWEQVPLLRTAKSTGCEILATNLTPDASGFDLATQSVVVDPRDLTAILNLATASGIQGVTADECDYSNYAANFVREMLSLPSADLAGAQVTTNKHWMRARCHENHVVQPRFQACRTLQDVQTAIDLIDYPVIVKPVDNRGSFGVRRVDGPSEVEDAFLHALMNSHSREVLVEAFIEGIHLTVDGCFDGDSQHYNLGVASKKITSGSKPIITEVMYPADISEEQLSHVLDTNTRVIAALGLTRGLTHSEYILDSAGRCFLLETANRGGGVLTSGLILPEITGVDLNQLLVQEALGEPFEVSPWKKSKAAKLVFFIFDSGTVTAINGIEDAAAVDGVKHLQLLIKAGDEIGPPESGAGRHGFGIFVGDDIETVDAIHAECISKLKIEYA</sequence>
<dbReference type="InterPro" id="IPR052032">
    <property type="entry name" value="ATP-dep_AA_Ligase"/>
</dbReference>
<dbReference type="EMBL" id="BAABRO010000023">
    <property type="protein sequence ID" value="GAA5510442.1"/>
    <property type="molecule type" value="Genomic_DNA"/>
</dbReference>
<organism evidence="6 7">
    <name type="scientific">Novipirellula caenicola</name>
    <dbReference type="NCBI Taxonomy" id="1536901"/>
    <lineage>
        <taxon>Bacteria</taxon>
        <taxon>Pseudomonadati</taxon>
        <taxon>Planctomycetota</taxon>
        <taxon>Planctomycetia</taxon>
        <taxon>Pirellulales</taxon>
        <taxon>Pirellulaceae</taxon>
        <taxon>Novipirellula</taxon>
    </lineage>
</organism>
<dbReference type="Gene3D" id="3.30.1490.20">
    <property type="entry name" value="ATP-grasp fold, A domain"/>
    <property type="match status" value="1"/>
</dbReference>
<dbReference type="Proteomes" id="UP001416858">
    <property type="component" value="Unassembled WGS sequence"/>
</dbReference>
<accession>A0ABP9W2R3</accession>
<dbReference type="PANTHER" id="PTHR43585:SF2">
    <property type="entry name" value="ATP-GRASP ENZYME FSQD"/>
    <property type="match status" value="1"/>
</dbReference>
<protein>
    <submittedName>
        <fullName evidence="6">Formate-dependent phosphoribosylglycinamide formyltransferase</fullName>
    </submittedName>
</protein>
<evidence type="ECO:0000256" key="4">
    <source>
        <dbReference type="PROSITE-ProRule" id="PRU00409"/>
    </source>
</evidence>
<keyword evidence="1" id="KW-0436">Ligase</keyword>
<keyword evidence="3 4" id="KW-0067">ATP-binding</keyword>
<dbReference type="PROSITE" id="PS50975">
    <property type="entry name" value="ATP_GRASP"/>
    <property type="match status" value="1"/>
</dbReference>
<comment type="caution">
    <text evidence="6">The sequence shown here is derived from an EMBL/GenBank/DDBJ whole genome shotgun (WGS) entry which is preliminary data.</text>
</comment>